<dbReference type="OrthoDB" id="3366661at2759"/>
<evidence type="ECO:0000256" key="4">
    <source>
        <dbReference type="ARBA" id="ARBA00023187"/>
    </source>
</evidence>
<dbReference type="AlphaFoldDB" id="A0A7R9BXE7"/>
<feature type="compositionally biased region" description="Polar residues" evidence="7">
    <location>
        <begin position="361"/>
        <end position="375"/>
    </location>
</feature>
<feature type="region of interest" description="Disordered" evidence="7">
    <location>
        <begin position="488"/>
        <end position="528"/>
    </location>
</feature>
<sequence length="541" mass="59301">MLILGSVEQYHLRPFCGSFGTWTHCLKGEDALCPQRVKLASADFDRLEKDDIILKWRLQEDYIDFLEDRVNATTSTSSNDEQVDKLKAQVNELAKRENVLAMRLVTKDQEQQDLLNQISDLKSAAAPGASALHSHLVDPAVNYVFWSIKKEQQAMKQKLEDTQNELKAWKFTPDSQRGKMLMAKCRQLHQENEELGKEISSGRLAKIEGELAIQKNFCKELKKTQTELAELLGDQDEDIEGMQSVIYLLQRQVKQLKEENSQLKAAQVEPGAIDNDVDMDIGFNEVVAVPSDRKVVLPSVLDHNDVDEEDEDLPTDKSEEAEARVINGISGADVEEEEEEDDVVVGGDVVEADSDIKEDNNTNTRKLTQSELVSSSRDRDQYLNNKGALSSLYEVSSTKRTQTGGATSSLLRSPVVVVSVGNSGGGGDDGDSVSVADDARDRFRWTSSQEQPVSSSNVALPRNKRVLNGGASSLSLMSSSSLCKQVRVSDDEAVTQDGAVDGSDVSGEAVGLQEEPDDEGSQVLGVPFASNDSNSLCNGLS</sequence>
<evidence type="ECO:0000313" key="9">
    <source>
        <dbReference type="Proteomes" id="UP000678499"/>
    </source>
</evidence>
<evidence type="ECO:0000256" key="1">
    <source>
        <dbReference type="ARBA" id="ARBA00004123"/>
    </source>
</evidence>
<dbReference type="Pfam" id="PF17098">
    <property type="entry name" value="Wtap"/>
    <property type="match status" value="1"/>
</dbReference>
<reference evidence="8" key="1">
    <citation type="submission" date="2020-11" db="EMBL/GenBank/DDBJ databases">
        <authorList>
            <person name="Tran Van P."/>
        </authorList>
    </citation>
    <scope>NUCLEOTIDE SEQUENCE</scope>
</reference>
<dbReference type="GO" id="GO:0005634">
    <property type="term" value="C:nucleus"/>
    <property type="evidence" value="ECO:0007669"/>
    <property type="project" value="UniProtKB-SubCell"/>
</dbReference>
<protein>
    <recommendedName>
        <fullName evidence="10">Pre-mRNA-splicing regulator WTAP</fullName>
    </recommendedName>
</protein>
<gene>
    <name evidence="8" type="ORF">NMOB1V02_LOCUS10940</name>
</gene>
<organism evidence="8">
    <name type="scientific">Notodromas monacha</name>
    <dbReference type="NCBI Taxonomy" id="399045"/>
    <lineage>
        <taxon>Eukaryota</taxon>
        <taxon>Metazoa</taxon>
        <taxon>Ecdysozoa</taxon>
        <taxon>Arthropoda</taxon>
        <taxon>Crustacea</taxon>
        <taxon>Oligostraca</taxon>
        <taxon>Ostracoda</taxon>
        <taxon>Podocopa</taxon>
        <taxon>Podocopida</taxon>
        <taxon>Cypridocopina</taxon>
        <taxon>Cypridoidea</taxon>
        <taxon>Cyprididae</taxon>
        <taxon>Notodromas</taxon>
    </lineage>
</organism>
<dbReference type="GO" id="GO:0006397">
    <property type="term" value="P:mRNA processing"/>
    <property type="evidence" value="ECO:0007669"/>
    <property type="project" value="UniProtKB-KW"/>
</dbReference>
<name>A0A7R9BXE7_9CRUS</name>
<evidence type="ECO:0000256" key="5">
    <source>
        <dbReference type="ARBA" id="ARBA00023242"/>
    </source>
</evidence>
<keyword evidence="3" id="KW-0507">mRNA processing</keyword>
<keyword evidence="4" id="KW-0508">mRNA splicing</keyword>
<dbReference type="EMBL" id="CAJPEX010005225">
    <property type="protein sequence ID" value="CAG0923476.1"/>
    <property type="molecule type" value="Genomic_DNA"/>
</dbReference>
<evidence type="ECO:0000313" key="8">
    <source>
        <dbReference type="EMBL" id="CAD7283324.1"/>
    </source>
</evidence>
<proteinExistence type="inferred from homology"/>
<dbReference type="EMBL" id="OA887262">
    <property type="protein sequence ID" value="CAD7283324.1"/>
    <property type="molecule type" value="Genomic_DNA"/>
</dbReference>
<dbReference type="GO" id="GO:0016556">
    <property type="term" value="P:mRNA modification"/>
    <property type="evidence" value="ECO:0007669"/>
    <property type="project" value="InterPro"/>
</dbReference>
<keyword evidence="6" id="KW-0175">Coiled coil</keyword>
<dbReference type="PANTHER" id="PTHR15217:SF0">
    <property type="entry name" value="PRE-MRNA-SPLICING REGULATOR WTAP"/>
    <property type="match status" value="1"/>
</dbReference>
<comment type="subcellular location">
    <subcellularLocation>
        <location evidence="1">Nucleus</location>
    </subcellularLocation>
</comment>
<feature type="coiled-coil region" evidence="6">
    <location>
        <begin position="239"/>
        <end position="269"/>
    </location>
</feature>
<evidence type="ECO:0000256" key="3">
    <source>
        <dbReference type="ARBA" id="ARBA00022664"/>
    </source>
</evidence>
<keyword evidence="5" id="KW-0539">Nucleus</keyword>
<evidence type="ECO:0000256" key="7">
    <source>
        <dbReference type="SAM" id="MobiDB-lite"/>
    </source>
</evidence>
<dbReference type="GO" id="GO:0008380">
    <property type="term" value="P:RNA splicing"/>
    <property type="evidence" value="ECO:0007669"/>
    <property type="project" value="UniProtKB-KW"/>
</dbReference>
<evidence type="ECO:0000256" key="6">
    <source>
        <dbReference type="SAM" id="Coils"/>
    </source>
</evidence>
<accession>A0A7R9BXE7</accession>
<keyword evidence="9" id="KW-1185">Reference proteome</keyword>
<evidence type="ECO:0008006" key="10">
    <source>
        <dbReference type="Google" id="ProtNLM"/>
    </source>
</evidence>
<dbReference type="InterPro" id="IPR033757">
    <property type="entry name" value="WTAP"/>
</dbReference>
<comment type="similarity">
    <text evidence="2">Belongs to the fl(2)d family.</text>
</comment>
<dbReference type="GO" id="GO:0000381">
    <property type="term" value="P:regulation of alternative mRNA splicing, via spliceosome"/>
    <property type="evidence" value="ECO:0007669"/>
    <property type="project" value="InterPro"/>
</dbReference>
<evidence type="ECO:0000256" key="2">
    <source>
        <dbReference type="ARBA" id="ARBA00010313"/>
    </source>
</evidence>
<dbReference type="Proteomes" id="UP000678499">
    <property type="component" value="Unassembled WGS sequence"/>
</dbReference>
<feature type="region of interest" description="Disordered" evidence="7">
    <location>
        <begin position="349"/>
        <end position="381"/>
    </location>
</feature>
<dbReference type="PANTHER" id="PTHR15217">
    <property type="entry name" value="WILMS' TUMOR 1-ASSOCIATING PROTEIN"/>
    <property type="match status" value="1"/>
</dbReference>